<evidence type="ECO:0000313" key="1">
    <source>
        <dbReference type="EMBL" id="KAK3338900.1"/>
    </source>
</evidence>
<dbReference type="GeneID" id="87866987"/>
<dbReference type="EMBL" id="JAUEPP010000007">
    <property type="protein sequence ID" value="KAK3338900.1"/>
    <property type="molecule type" value="Genomic_DNA"/>
</dbReference>
<accession>A0AAE0MPM8</accession>
<keyword evidence="2" id="KW-1185">Reference proteome</keyword>
<sequence length="124" mass="13615">MDSFTKEIRVESSGVLFAAIEIPIAGFTPNPFKYPNLTFVGDPAAGQISQRSIPTGMTLVKKFIINFDKTCIHFDKISIHFELLDGTTYDIRGNDTINGKADRSGWSKRQATLILISLQMGCGG</sequence>
<reference evidence="1" key="2">
    <citation type="submission" date="2023-06" db="EMBL/GenBank/DDBJ databases">
        <authorList>
            <consortium name="Lawrence Berkeley National Laboratory"/>
            <person name="Haridas S."/>
            <person name="Hensen N."/>
            <person name="Bonometti L."/>
            <person name="Westerberg I."/>
            <person name="Brannstrom I.O."/>
            <person name="Guillou S."/>
            <person name="Cros-Aarteil S."/>
            <person name="Calhoun S."/>
            <person name="Kuo A."/>
            <person name="Mondo S."/>
            <person name="Pangilinan J."/>
            <person name="Riley R."/>
            <person name="Labutti K."/>
            <person name="Andreopoulos B."/>
            <person name="Lipzen A."/>
            <person name="Chen C."/>
            <person name="Yanf M."/>
            <person name="Daum C."/>
            <person name="Ng V."/>
            <person name="Clum A."/>
            <person name="Steindorff A."/>
            <person name="Ohm R."/>
            <person name="Martin F."/>
            <person name="Silar P."/>
            <person name="Natvig D."/>
            <person name="Lalanne C."/>
            <person name="Gautier V."/>
            <person name="Ament-Velasquez S.L."/>
            <person name="Kruys A."/>
            <person name="Hutchinson M.I."/>
            <person name="Powell A.J."/>
            <person name="Barry K."/>
            <person name="Miller A.N."/>
            <person name="Grigoriev I.V."/>
            <person name="Debuchy R."/>
            <person name="Gladieux P."/>
            <person name="Thoren M.H."/>
            <person name="Johannesson H."/>
        </authorList>
    </citation>
    <scope>NUCLEOTIDE SEQUENCE</scope>
    <source>
        <strain evidence="1">CBS 560.94</strain>
    </source>
</reference>
<protein>
    <submittedName>
        <fullName evidence="1">Uncharacterized protein</fullName>
    </submittedName>
</protein>
<comment type="caution">
    <text evidence="1">The sequence shown here is derived from an EMBL/GenBank/DDBJ whole genome shotgun (WGS) entry which is preliminary data.</text>
</comment>
<gene>
    <name evidence="1" type="ORF">B0H65DRAFT_551659</name>
</gene>
<evidence type="ECO:0000313" key="2">
    <source>
        <dbReference type="Proteomes" id="UP001278500"/>
    </source>
</evidence>
<dbReference type="Proteomes" id="UP001278500">
    <property type="component" value="Unassembled WGS sequence"/>
</dbReference>
<dbReference type="AlphaFoldDB" id="A0AAE0MPM8"/>
<organism evidence="1 2">
    <name type="scientific">Neurospora tetraspora</name>
    <dbReference type="NCBI Taxonomy" id="94610"/>
    <lineage>
        <taxon>Eukaryota</taxon>
        <taxon>Fungi</taxon>
        <taxon>Dikarya</taxon>
        <taxon>Ascomycota</taxon>
        <taxon>Pezizomycotina</taxon>
        <taxon>Sordariomycetes</taxon>
        <taxon>Sordariomycetidae</taxon>
        <taxon>Sordariales</taxon>
        <taxon>Sordariaceae</taxon>
        <taxon>Neurospora</taxon>
    </lineage>
</organism>
<name>A0AAE0MPM8_9PEZI</name>
<reference evidence="1" key="1">
    <citation type="journal article" date="2023" name="Mol. Phylogenet. Evol.">
        <title>Genome-scale phylogeny and comparative genomics of the fungal order Sordariales.</title>
        <authorList>
            <person name="Hensen N."/>
            <person name="Bonometti L."/>
            <person name="Westerberg I."/>
            <person name="Brannstrom I.O."/>
            <person name="Guillou S."/>
            <person name="Cros-Aarteil S."/>
            <person name="Calhoun S."/>
            <person name="Haridas S."/>
            <person name="Kuo A."/>
            <person name="Mondo S."/>
            <person name="Pangilinan J."/>
            <person name="Riley R."/>
            <person name="LaButti K."/>
            <person name="Andreopoulos B."/>
            <person name="Lipzen A."/>
            <person name="Chen C."/>
            <person name="Yan M."/>
            <person name="Daum C."/>
            <person name="Ng V."/>
            <person name="Clum A."/>
            <person name="Steindorff A."/>
            <person name="Ohm R.A."/>
            <person name="Martin F."/>
            <person name="Silar P."/>
            <person name="Natvig D.O."/>
            <person name="Lalanne C."/>
            <person name="Gautier V."/>
            <person name="Ament-Velasquez S.L."/>
            <person name="Kruys A."/>
            <person name="Hutchinson M.I."/>
            <person name="Powell A.J."/>
            <person name="Barry K."/>
            <person name="Miller A.N."/>
            <person name="Grigoriev I.V."/>
            <person name="Debuchy R."/>
            <person name="Gladieux P."/>
            <person name="Hiltunen Thoren M."/>
            <person name="Johannesson H."/>
        </authorList>
    </citation>
    <scope>NUCLEOTIDE SEQUENCE</scope>
    <source>
        <strain evidence="1">CBS 560.94</strain>
    </source>
</reference>
<proteinExistence type="predicted"/>
<dbReference type="RefSeq" id="XP_062678260.1">
    <property type="nucleotide sequence ID" value="XM_062829833.1"/>
</dbReference>